<dbReference type="GO" id="GO:0030992">
    <property type="term" value="C:intraciliary transport particle B"/>
    <property type="evidence" value="ECO:0007669"/>
    <property type="project" value="TreeGrafter"/>
</dbReference>
<dbReference type="Pfam" id="PF10498">
    <property type="entry name" value="IFT57"/>
    <property type="match status" value="1"/>
</dbReference>
<dbReference type="OrthoDB" id="423881at2759"/>
<reference evidence="5 6" key="1">
    <citation type="journal article" name="Sci. Rep.">
        <title>Genome-scale phylogenetic analyses confirm Olpidium as the closest living zoosporic fungus to the non-flagellated, terrestrial fungi.</title>
        <authorList>
            <person name="Chang Y."/>
            <person name="Rochon D."/>
            <person name="Sekimoto S."/>
            <person name="Wang Y."/>
            <person name="Chovatia M."/>
            <person name="Sandor L."/>
            <person name="Salamov A."/>
            <person name="Grigoriev I.V."/>
            <person name="Stajich J.E."/>
            <person name="Spatafora J.W."/>
        </authorList>
    </citation>
    <scope>NUCLEOTIDE SEQUENCE [LARGE SCALE GENOMIC DNA]</scope>
    <source>
        <strain evidence="5">S191</strain>
    </source>
</reference>
<keyword evidence="6" id="KW-1185">Reference proteome</keyword>
<evidence type="ECO:0000313" key="5">
    <source>
        <dbReference type="EMBL" id="KAG5460416.1"/>
    </source>
</evidence>
<dbReference type="InterPro" id="IPR019530">
    <property type="entry name" value="Intra-flagellar_transport_57"/>
</dbReference>
<dbReference type="GO" id="GO:0005929">
    <property type="term" value="C:cilium"/>
    <property type="evidence" value="ECO:0007669"/>
    <property type="project" value="UniProtKB-SubCell"/>
</dbReference>
<comment type="similarity">
    <text evidence="2">Belongs to the IFT57 family.</text>
</comment>
<comment type="caution">
    <text evidence="5">The sequence shown here is derived from an EMBL/GenBank/DDBJ whole genome shotgun (WGS) entry which is preliminary data.</text>
</comment>
<dbReference type="PANTHER" id="PTHR16011">
    <property type="entry name" value="IFT57/HIPPI"/>
    <property type="match status" value="1"/>
</dbReference>
<dbReference type="GO" id="GO:0042073">
    <property type="term" value="P:intraciliary transport"/>
    <property type="evidence" value="ECO:0007669"/>
    <property type="project" value="TreeGrafter"/>
</dbReference>
<evidence type="ECO:0000256" key="4">
    <source>
        <dbReference type="ARBA" id="ARBA00023273"/>
    </source>
</evidence>
<evidence type="ECO:0000256" key="3">
    <source>
        <dbReference type="ARBA" id="ARBA00023069"/>
    </source>
</evidence>
<accession>A0A8H8DJC9</accession>
<dbReference type="GO" id="GO:1905515">
    <property type="term" value="P:non-motile cilium assembly"/>
    <property type="evidence" value="ECO:0007669"/>
    <property type="project" value="TreeGrafter"/>
</dbReference>
<evidence type="ECO:0000313" key="6">
    <source>
        <dbReference type="Proteomes" id="UP000673691"/>
    </source>
</evidence>
<dbReference type="GO" id="GO:0005815">
    <property type="term" value="C:microtubule organizing center"/>
    <property type="evidence" value="ECO:0007669"/>
    <property type="project" value="TreeGrafter"/>
</dbReference>
<proteinExistence type="inferred from homology"/>
<comment type="subcellular location">
    <subcellularLocation>
        <location evidence="1">Cell projection</location>
        <location evidence="1">Cilium</location>
    </subcellularLocation>
</comment>
<keyword evidence="4" id="KW-0966">Cell projection</keyword>
<keyword evidence="3" id="KW-0969">Cilium</keyword>
<dbReference type="GO" id="GO:0005794">
    <property type="term" value="C:Golgi apparatus"/>
    <property type="evidence" value="ECO:0007669"/>
    <property type="project" value="TreeGrafter"/>
</dbReference>
<name>A0A8H8DJC9_9FUNG</name>
<dbReference type="EMBL" id="JAEFCI010005257">
    <property type="protein sequence ID" value="KAG5460416.1"/>
    <property type="molecule type" value="Genomic_DNA"/>
</dbReference>
<evidence type="ECO:0000256" key="1">
    <source>
        <dbReference type="ARBA" id="ARBA00004138"/>
    </source>
</evidence>
<sequence length="224" mass="24919">MTRLCWRLRRKGKAVLIRFCPAAAPRRSLKPLTRHYFTLQAANPNEQFYCFSALSAWLIRLCGEPGFEMPGQFDDPNATAAGITVMQLKKSDVACDFPPAKLRQGYGDAVLYVLLSLVDRALTATGFKFEKPVHKVEDHAEEAEVDNDAEVTTENIKEDIDATSEDDDEMYMEGISSLTAKEGTKYAGAVDHIGRNYCRYSDSYLCNRAAAGGFTTPPDRTIES</sequence>
<dbReference type="PANTHER" id="PTHR16011:SF0">
    <property type="entry name" value="INTRAFLAGELLAR TRANSPORT PROTEIN 57 HOMOLOG"/>
    <property type="match status" value="1"/>
</dbReference>
<dbReference type="Proteomes" id="UP000673691">
    <property type="component" value="Unassembled WGS sequence"/>
</dbReference>
<dbReference type="AlphaFoldDB" id="A0A8H8DJC9"/>
<protein>
    <submittedName>
        <fullName evidence="5">Intra-flagellar transport protein 57-domain-containing protein</fullName>
    </submittedName>
</protein>
<gene>
    <name evidence="5" type="ORF">BJ554DRAFT_7539</name>
</gene>
<evidence type="ECO:0000256" key="2">
    <source>
        <dbReference type="ARBA" id="ARBA00009415"/>
    </source>
</evidence>
<organism evidence="5 6">
    <name type="scientific">Olpidium bornovanus</name>
    <dbReference type="NCBI Taxonomy" id="278681"/>
    <lineage>
        <taxon>Eukaryota</taxon>
        <taxon>Fungi</taxon>
        <taxon>Fungi incertae sedis</taxon>
        <taxon>Olpidiomycota</taxon>
        <taxon>Olpidiomycotina</taxon>
        <taxon>Olpidiomycetes</taxon>
        <taxon>Olpidiales</taxon>
        <taxon>Olpidiaceae</taxon>
        <taxon>Olpidium</taxon>
    </lineage>
</organism>